<evidence type="ECO:0000256" key="11">
    <source>
        <dbReference type="RuleBase" id="RU003357"/>
    </source>
</evidence>
<evidence type="ECO:0000256" key="6">
    <source>
        <dbReference type="ARBA" id="ARBA00023077"/>
    </source>
</evidence>
<keyword evidence="8 15" id="KW-0675">Receptor</keyword>
<keyword evidence="5 12" id="KW-0732">Signal</keyword>
<feature type="domain" description="TonB-dependent receptor-like beta-barrel" evidence="13">
    <location>
        <begin position="248"/>
        <end position="702"/>
    </location>
</feature>
<feature type="domain" description="TonB-dependent receptor plug" evidence="14">
    <location>
        <begin position="60"/>
        <end position="167"/>
    </location>
</feature>
<comment type="similarity">
    <text evidence="10 11">Belongs to the TonB-dependent receptor family.</text>
</comment>
<evidence type="ECO:0000256" key="1">
    <source>
        <dbReference type="ARBA" id="ARBA00004571"/>
    </source>
</evidence>
<evidence type="ECO:0000313" key="16">
    <source>
        <dbReference type="Proteomes" id="UP000500767"/>
    </source>
</evidence>
<evidence type="ECO:0000256" key="10">
    <source>
        <dbReference type="PROSITE-ProRule" id="PRU01360"/>
    </source>
</evidence>
<keyword evidence="7 10" id="KW-0472">Membrane</keyword>
<name>A0A6M8HTP4_9PROT</name>
<keyword evidence="6 11" id="KW-0798">TonB box</keyword>
<evidence type="ECO:0000313" key="15">
    <source>
        <dbReference type="EMBL" id="QKE91712.1"/>
    </source>
</evidence>
<reference evidence="15 16" key="1">
    <citation type="journal article" date="2014" name="World J. Microbiol. Biotechnol.">
        <title>Biodiversity and physiological characteristics of Antarctic and Arctic lichens-associated bacteria.</title>
        <authorList>
            <person name="Lee Y.M."/>
            <person name="Kim E.H."/>
            <person name="Lee H.K."/>
            <person name="Hong S.G."/>
        </authorList>
    </citation>
    <scope>NUCLEOTIDE SEQUENCE [LARGE SCALE GENOMIC DNA]</scope>
    <source>
        <strain evidence="15 16">PAMC 26569</strain>
    </source>
</reference>
<feature type="chain" id="PRO_5027094109" evidence="12">
    <location>
        <begin position="26"/>
        <end position="739"/>
    </location>
</feature>
<dbReference type="InterPro" id="IPR000531">
    <property type="entry name" value="Beta-barrel_TonB"/>
</dbReference>
<dbReference type="RefSeq" id="WP_171835329.1">
    <property type="nucleotide sequence ID" value="NZ_CP053708.1"/>
</dbReference>
<evidence type="ECO:0000256" key="5">
    <source>
        <dbReference type="ARBA" id="ARBA00022729"/>
    </source>
</evidence>
<feature type="signal peptide" evidence="12">
    <location>
        <begin position="1"/>
        <end position="25"/>
    </location>
</feature>
<dbReference type="Pfam" id="PF07715">
    <property type="entry name" value="Plug"/>
    <property type="match status" value="1"/>
</dbReference>
<evidence type="ECO:0000259" key="13">
    <source>
        <dbReference type="Pfam" id="PF00593"/>
    </source>
</evidence>
<sequence>MRSSHLFTGCTISLLLALQSYEHAAAQTTSEAEQIQVKGQAFPGVATQQAPQAASLAETEPTSTVSGRFIAEQTPATSNYDDIIRLTPSAMDIDPNGPGLQQDFGQSIRGLQYTQFSVLFDGVQVPGSPGNLSPQPAAYFVAHDLGPITVNRGPGPASTIGSATFGGDVEIHSRDPSTTASINPYATFGSFGTKLYGIEVDTGTIGQQLGGALSGGRILLDIQRNESRGALSGTSDERRNLFAKYIQPIGDDTTLTAAVNLDNAITHTPYGTPLSLIDTYGRNFSLNDDPHSQAYGPYNRDAYTTDFEYLLIEHRFAHGLTVSDQPYTTAFYHRGLQTSDTSLSTPNLTTGPGKTYYLQGVPTKLNNDVPGASAQNDYRAWGNILRIAKDTPYGQARAGLWFESEDNTLYKTNIVLTRNQLPYTTSRTGSAYQYLYFDRLTTVQPYIEFAWHPLAQLTITSGVKYSSVTRSLHGPLVRTVKGPADDHATYNKALPSFDANYRVNSHLSVFAQAAKGFLTPPLNIFYAQIVNSVQPSTTNNYQIGTVYQRGWLSADVDLYDLQYQNYIASTVIGRNTLYTNQGNATFKGVEVEATVQLGQGLALYGNGSLNHANYHNGASIAQAPRRTAVAGVLFDRHSALLHDDRIDASLLIKDVGPQWGSDTGLVNKVPIKSYDTTDLAVHYLLPLQNARHLDLGVQVTNLFNNTSLIGYAGAAAGNGAPLYWVNPGRGIFFSVSSVL</sequence>
<protein>
    <submittedName>
        <fullName evidence="15">TonB-dependent receptor</fullName>
    </submittedName>
</protein>
<dbReference type="PANTHER" id="PTHR30069:SF29">
    <property type="entry name" value="HEMOGLOBIN AND HEMOGLOBIN-HAPTOGLOBIN-BINDING PROTEIN 1-RELATED"/>
    <property type="match status" value="1"/>
</dbReference>
<keyword evidence="9 10" id="KW-0998">Cell outer membrane</keyword>
<dbReference type="InterPro" id="IPR037066">
    <property type="entry name" value="Plug_dom_sf"/>
</dbReference>
<accession>A0A6M8HTP4</accession>
<comment type="subcellular location">
    <subcellularLocation>
        <location evidence="1 10">Cell outer membrane</location>
        <topology evidence="1 10">Multi-pass membrane protein</topology>
    </subcellularLocation>
</comment>
<dbReference type="PANTHER" id="PTHR30069">
    <property type="entry name" value="TONB-DEPENDENT OUTER MEMBRANE RECEPTOR"/>
    <property type="match status" value="1"/>
</dbReference>
<keyword evidence="3 10" id="KW-1134">Transmembrane beta strand</keyword>
<evidence type="ECO:0000256" key="4">
    <source>
        <dbReference type="ARBA" id="ARBA00022692"/>
    </source>
</evidence>
<dbReference type="EMBL" id="CP053708">
    <property type="protein sequence ID" value="QKE91712.1"/>
    <property type="molecule type" value="Genomic_DNA"/>
</dbReference>
<dbReference type="Pfam" id="PF00593">
    <property type="entry name" value="TonB_dep_Rec_b-barrel"/>
    <property type="match status" value="1"/>
</dbReference>
<proteinExistence type="inferred from homology"/>
<dbReference type="Gene3D" id="2.40.170.20">
    <property type="entry name" value="TonB-dependent receptor, beta-barrel domain"/>
    <property type="match status" value="1"/>
</dbReference>
<evidence type="ECO:0000256" key="9">
    <source>
        <dbReference type="ARBA" id="ARBA00023237"/>
    </source>
</evidence>
<dbReference type="PROSITE" id="PS52016">
    <property type="entry name" value="TONB_DEPENDENT_REC_3"/>
    <property type="match status" value="1"/>
</dbReference>
<dbReference type="InterPro" id="IPR036942">
    <property type="entry name" value="Beta-barrel_TonB_sf"/>
</dbReference>
<dbReference type="Gene3D" id="2.170.130.10">
    <property type="entry name" value="TonB-dependent receptor, plug domain"/>
    <property type="match status" value="1"/>
</dbReference>
<evidence type="ECO:0000256" key="2">
    <source>
        <dbReference type="ARBA" id="ARBA00022448"/>
    </source>
</evidence>
<evidence type="ECO:0000256" key="7">
    <source>
        <dbReference type="ARBA" id="ARBA00023136"/>
    </source>
</evidence>
<evidence type="ECO:0000256" key="8">
    <source>
        <dbReference type="ARBA" id="ARBA00023170"/>
    </source>
</evidence>
<dbReference type="GO" id="GO:0044718">
    <property type="term" value="P:siderophore transmembrane transport"/>
    <property type="evidence" value="ECO:0007669"/>
    <property type="project" value="TreeGrafter"/>
</dbReference>
<dbReference type="GO" id="GO:0009279">
    <property type="term" value="C:cell outer membrane"/>
    <property type="evidence" value="ECO:0007669"/>
    <property type="project" value="UniProtKB-SubCell"/>
</dbReference>
<dbReference type="Proteomes" id="UP000500767">
    <property type="component" value="Chromosome"/>
</dbReference>
<evidence type="ECO:0000256" key="3">
    <source>
        <dbReference type="ARBA" id="ARBA00022452"/>
    </source>
</evidence>
<evidence type="ECO:0000256" key="12">
    <source>
        <dbReference type="SAM" id="SignalP"/>
    </source>
</evidence>
<keyword evidence="2 10" id="KW-0813">Transport</keyword>
<dbReference type="InterPro" id="IPR012910">
    <property type="entry name" value="Plug_dom"/>
</dbReference>
<gene>
    <name evidence="15" type="ORF">HN018_18235</name>
</gene>
<dbReference type="InterPro" id="IPR039426">
    <property type="entry name" value="TonB-dep_rcpt-like"/>
</dbReference>
<dbReference type="AlphaFoldDB" id="A0A6M8HTP4"/>
<dbReference type="KEGG" id="lck:HN018_18235"/>
<organism evidence="15 16">
    <name type="scientific">Lichenicola cladoniae</name>
    <dbReference type="NCBI Taxonomy" id="1484109"/>
    <lineage>
        <taxon>Bacteria</taxon>
        <taxon>Pseudomonadati</taxon>
        <taxon>Pseudomonadota</taxon>
        <taxon>Alphaproteobacteria</taxon>
        <taxon>Acetobacterales</taxon>
        <taxon>Acetobacteraceae</taxon>
        <taxon>Lichenicola</taxon>
    </lineage>
</organism>
<dbReference type="GO" id="GO:0015344">
    <property type="term" value="F:siderophore uptake transmembrane transporter activity"/>
    <property type="evidence" value="ECO:0007669"/>
    <property type="project" value="TreeGrafter"/>
</dbReference>
<dbReference type="SUPFAM" id="SSF56935">
    <property type="entry name" value="Porins"/>
    <property type="match status" value="1"/>
</dbReference>
<keyword evidence="4 10" id="KW-0812">Transmembrane</keyword>
<evidence type="ECO:0000259" key="14">
    <source>
        <dbReference type="Pfam" id="PF07715"/>
    </source>
</evidence>
<keyword evidence="16" id="KW-1185">Reference proteome</keyword>